<feature type="region of interest" description="Disordered" evidence="1">
    <location>
        <begin position="252"/>
        <end position="310"/>
    </location>
</feature>
<proteinExistence type="predicted"/>
<feature type="compositionally biased region" description="Pro residues" evidence="1">
    <location>
        <begin position="265"/>
        <end position="293"/>
    </location>
</feature>
<protein>
    <submittedName>
        <fullName evidence="2">Uncharacterized protein</fullName>
    </submittedName>
</protein>
<organism evidence="2 3">
    <name type="scientific">Blyttiomyces helicus</name>
    <dbReference type="NCBI Taxonomy" id="388810"/>
    <lineage>
        <taxon>Eukaryota</taxon>
        <taxon>Fungi</taxon>
        <taxon>Fungi incertae sedis</taxon>
        <taxon>Chytridiomycota</taxon>
        <taxon>Chytridiomycota incertae sedis</taxon>
        <taxon>Chytridiomycetes</taxon>
        <taxon>Chytridiomycetes incertae sedis</taxon>
        <taxon>Blyttiomyces</taxon>
    </lineage>
</organism>
<reference evidence="3" key="1">
    <citation type="journal article" date="2018" name="Nat. Microbiol.">
        <title>Leveraging single-cell genomics to expand the fungal tree of life.</title>
        <authorList>
            <person name="Ahrendt S.R."/>
            <person name="Quandt C.A."/>
            <person name="Ciobanu D."/>
            <person name="Clum A."/>
            <person name="Salamov A."/>
            <person name="Andreopoulos B."/>
            <person name="Cheng J.F."/>
            <person name="Woyke T."/>
            <person name="Pelin A."/>
            <person name="Henrissat B."/>
            <person name="Reynolds N.K."/>
            <person name="Benny G.L."/>
            <person name="Smith M.E."/>
            <person name="James T.Y."/>
            <person name="Grigoriev I.V."/>
        </authorList>
    </citation>
    <scope>NUCLEOTIDE SEQUENCE [LARGE SCALE GENOMIC DNA]</scope>
</reference>
<sequence length="310" mass="33639">MENACPINRAIHLRMAAVPRVIMGRHEGEGQRSSARRAIEASMLQKSGNMAALAFRRGDEGKYMFQTTRTATCGPSHPIALPHTCGPSNPEPASRRQPPTSNESAGEKQTNRLLLHQENRDCQPCQLSHPPSAALFGLVYFHASPDAGPLASNIELQGTKGGRPRSKNLGQFASEFWIIAFGCHEGSDAQELSSAVRIREGGWGSSENREFICSENELLWLRFTVEILSNPADATPPTYLPMLRVQLPPRRALQPCTPQSSTIHPDPPSPLSLRTPRPPVPSPPGGPPAPGNRPPRAGFAFSVRAGRCSQ</sequence>
<name>A0A4P9VTE2_9FUNG</name>
<gene>
    <name evidence="2" type="ORF">BDK51DRAFT_43915</name>
</gene>
<dbReference type="Proteomes" id="UP000269721">
    <property type="component" value="Unassembled WGS sequence"/>
</dbReference>
<feature type="region of interest" description="Disordered" evidence="1">
    <location>
        <begin position="73"/>
        <end position="108"/>
    </location>
</feature>
<evidence type="ECO:0000256" key="1">
    <source>
        <dbReference type="SAM" id="MobiDB-lite"/>
    </source>
</evidence>
<accession>A0A4P9VTE2</accession>
<evidence type="ECO:0000313" key="2">
    <source>
        <dbReference type="EMBL" id="RKO82791.1"/>
    </source>
</evidence>
<dbReference type="AlphaFoldDB" id="A0A4P9VTE2"/>
<dbReference type="EMBL" id="ML002086">
    <property type="protein sequence ID" value="RKO82791.1"/>
    <property type="molecule type" value="Genomic_DNA"/>
</dbReference>
<keyword evidence="3" id="KW-1185">Reference proteome</keyword>
<evidence type="ECO:0000313" key="3">
    <source>
        <dbReference type="Proteomes" id="UP000269721"/>
    </source>
</evidence>